<reference evidence="4 5" key="1">
    <citation type="submission" date="2016-10" db="EMBL/GenBank/DDBJ databases">
        <authorList>
            <person name="Varghese N."/>
        </authorList>
    </citation>
    <scope>NUCLEOTIDE SEQUENCE [LARGE SCALE GENOMIC DNA]</scope>
</reference>
<sequence length="523" mass="57952">MVQNKALIFAKVPSGWPVPGQDLTIESTEFDTEQAPPQGGFTAKVHYVSFDPYQRGRMRAPESKSYSPPFELGKPIDNSAILSVIKSDNEKFKEGSLVHAGRHATEEYSVITKEAADSANYNPLNNQYNLDPKLFIGALGMPGLTAYSSFYEIGQPKKGETIFISAASGAVGQIVGQLAKHEGLKVIGSVGDDKKLDFITKQLGFDGGFNYKTEKPMDALKRLAPDGIDIYYENVGGEQLDAAIQNANNFARIIACGMVSQYNLKPEEAYGVKSLMQVVAKRLKMQGFIVMDENMGPKYWKQHQENVQKWLHDGSFKAEMSTTVGIDNAAEGLIGMLAGKNFGKAVLEKLRHKTSKSQPVPFKIDPYSKHSQMKMLSAARAFLRVALCCGGRSKRPVEFEMMPPPARRVEQHHTGNEQPAHTREPITPEQKPAKVNTRSQSAKWDRGDEVEVTPTPQGRKWESTRAEVPLFRPGDARATLPSQRRPLEYVQTSRPIAQVEGRSDSWHQRFPRSSSLAVIGEAL</sequence>
<dbReference type="InterPro" id="IPR036291">
    <property type="entry name" value="NAD(P)-bd_dom_sf"/>
</dbReference>
<evidence type="ECO:0000256" key="1">
    <source>
        <dbReference type="ARBA" id="ARBA00023002"/>
    </source>
</evidence>
<dbReference type="PANTHER" id="PTHR43205:SF7">
    <property type="entry name" value="PROSTAGLANDIN REDUCTASE 1"/>
    <property type="match status" value="1"/>
</dbReference>
<dbReference type="PANTHER" id="PTHR43205">
    <property type="entry name" value="PROSTAGLANDIN REDUCTASE"/>
    <property type="match status" value="1"/>
</dbReference>
<proteinExistence type="predicted"/>
<dbReference type="FunFam" id="3.40.50.720:FF:000121">
    <property type="entry name" value="Prostaglandin reductase 2"/>
    <property type="match status" value="1"/>
</dbReference>
<dbReference type="Pfam" id="PF16884">
    <property type="entry name" value="ADH_N_2"/>
    <property type="match status" value="1"/>
</dbReference>
<dbReference type="InterPro" id="IPR045010">
    <property type="entry name" value="MDR_fam"/>
</dbReference>
<feature type="compositionally biased region" description="Basic and acidic residues" evidence="2">
    <location>
        <begin position="407"/>
        <end position="426"/>
    </location>
</feature>
<dbReference type="InterPro" id="IPR041694">
    <property type="entry name" value="ADH_N_2"/>
</dbReference>
<dbReference type="AlphaFoldDB" id="A0A1Y6L6W7"/>
<organism evidence="4 5">
    <name type="scientific">Zymoseptoria tritici ST99CH_1A5</name>
    <dbReference type="NCBI Taxonomy" id="1276529"/>
    <lineage>
        <taxon>Eukaryota</taxon>
        <taxon>Fungi</taxon>
        <taxon>Dikarya</taxon>
        <taxon>Ascomycota</taxon>
        <taxon>Pezizomycotina</taxon>
        <taxon>Dothideomycetes</taxon>
        <taxon>Dothideomycetidae</taxon>
        <taxon>Mycosphaerellales</taxon>
        <taxon>Mycosphaerellaceae</taxon>
        <taxon>Zymoseptoria</taxon>
    </lineage>
</organism>
<dbReference type="GO" id="GO:0016628">
    <property type="term" value="F:oxidoreductase activity, acting on the CH-CH group of donors, NAD or NADP as acceptor"/>
    <property type="evidence" value="ECO:0007669"/>
    <property type="project" value="InterPro"/>
</dbReference>
<evidence type="ECO:0000259" key="3">
    <source>
        <dbReference type="SMART" id="SM00829"/>
    </source>
</evidence>
<evidence type="ECO:0000313" key="5">
    <source>
        <dbReference type="Proteomes" id="UP000215453"/>
    </source>
</evidence>
<feature type="region of interest" description="Disordered" evidence="2">
    <location>
        <begin position="403"/>
        <end position="463"/>
    </location>
</feature>
<dbReference type="SMART" id="SM00829">
    <property type="entry name" value="PKS_ER"/>
    <property type="match status" value="1"/>
</dbReference>
<dbReference type="SUPFAM" id="SSF51735">
    <property type="entry name" value="NAD(P)-binding Rossmann-fold domains"/>
    <property type="match status" value="1"/>
</dbReference>
<dbReference type="Proteomes" id="UP000215453">
    <property type="component" value="Chromosome 1"/>
</dbReference>
<dbReference type="Gene3D" id="3.90.180.10">
    <property type="entry name" value="Medium-chain alcohol dehydrogenases, catalytic domain"/>
    <property type="match status" value="1"/>
</dbReference>
<dbReference type="CDD" id="cd05288">
    <property type="entry name" value="PGDH"/>
    <property type="match status" value="1"/>
</dbReference>
<name>A0A1Y6L6W7_ZYMTR</name>
<accession>A0A1Y6L6W7</accession>
<dbReference type="Gene3D" id="3.40.50.720">
    <property type="entry name" value="NAD(P)-binding Rossmann-like Domain"/>
    <property type="match status" value="1"/>
</dbReference>
<evidence type="ECO:0000313" key="4">
    <source>
        <dbReference type="EMBL" id="SMY19088.1"/>
    </source>
</evidence>
<keyword evidence="1" id="KW-0560">Oxidoreductase</keyword>
<feature type="domain" description="Enoyl reductase (ER)" evidence="3">
    <location>
        <begin position="20"/>
        <end position="347"/>
    </location>
</feature>
<dbReference type="Pfam" id="PF00107">
    <property type="entry name" value="ADH_zinc_N"/>
    <property type="match status" value="1"/>
</dbReference>
<dbReference type="InterPro" id="IPR020843">
    <property type="entry name" value="ER"/>
</dbReference>
<dbReference type="InterPro" id="IPR013149">
    <property type="entry name" value="ADH-like_C"/>
</dbReference>
<dbReference type="EMBL" id="LT882676">
    <property type="protein sequence ID" value="SMY19088.1"/>
    <property type="molecule type" value="Genomic_DNA"/>
</dbReference>
<dbReference type="InterPro" id="IPR011032">
    <property type="entry name" value="GroES-like_sf"/>
</dbReference>
<gene>
    <name evidence="4" type="ORF">ZT1A5_G523</name>
</gene>
<protein>
    <recommendedName>
        <fullName evidence="3">Enoyl reductase (ER) domain-containing protein</fullName>
    </recommendedName>
</protein>
<evidence type="ECO:0000256" key="2">
    <source>
        <dbReference type="SAM" id="MobiDB-lite"/>
    </source>
</evidence>
<dbReference type="SUPFAM" id="SSF50129">
    <property type="entry name" value="GroES-like"/>
    <property type="match status" value="1"/>
</dbReference>